<evidence type="ECO:0000313" key="2">
    <source>
        <dbReference type="EMBL" id="MBG6136160.1"/>
    </source>
</evidence>
<keyword evidence="1" id="KW-1133">Transmembrane helix</keyword>
<keyword evidence="3" id="KW-1185">Reference proteome</keyword>
<protein>
    <submittedName>
        <fullName evidence="2">Uncharacterized protein</fullName>
    </submittedName>
</protein>
<feature type="transmembrane region" description="Helical" evidence="1">
    <location>
        <begin position="17"/>
        <end position="38"/>
    </location>
</feature>
<proteinExistence type="predicted"/>
<name>A0A8J7GDZ7_9ACTN</name>
<dbReference type="EMBL" id="JADOUF010000001">
    <property type="protein sequence ID" value="MBG6136160.1"/>
    <property type="molecule type" value="Genomic_DNA"/>
</dbReference>
<evidence type="ECO:0000313" key="3">
    <source>
        <dbReference type="Proteomes" id="UP000622552"/>
    </source>
</evidence>
<evidence type="ECO:0000256" key="1">
    <source>
        <dbReference type="SAM" id="Phobius"/>
    </source>
</evidence>
<sequence length="117" mass="12830">MTMADDTQRRKPRRRRIILWVALPAVVVLGAVASWGIWHKYQSSSSFHVGTCFEVIEETYIKPAGGLREIGGRARVVSCDAPHGAKITRTAGHASDCAAEGAWLNSRQQTYCVTLSS</sequence>
<dbReference type="AlphaFoldDB" id="A0A8J7GDZ7"/>
<organism evidence="2 3">
    <name type="scientific">Longispora fulva</name>
    <dbReference type="NCBI Taxonomy" id="619741"/>
    <lineage>
        <taxon>Bacteria</taxon>
        <taxon>Bacillati</taxon>
        <taxon>Actinomycetota</taxon>
        <taxon>Actinomycetes</taxon>
        <taxon>Micromonosporales</taxon>
        <taxon>Micromonosporaceae</taxon>
        <taxon>Longispora</taxon>
    </lineage>
</organism>
<dbReference type="RefSeq" id="WP_197003176.1">
    <property type="nucleotide sequence ID" value="NZ_BONS01000038.1"/>
</dbReference>
<accession>A0A8J7GDZ7</accession>
<keyword evidence="1" id="KW-0812">Transmembrane</keyword>
<dbReference type="Proteomes" id="UP000622552">
    <property type="component" value="Unassembled WGS sequence"/>
</dbReference>
<reference evidence="2" key="1">
    <citation type="submission" date="2020-11" db="EMBL/GenBank/DDBJ databases">
        <title>Sequencing the genomes of 1000 actinobacteria strains.</title>
        <authorList>
            <person name="Klenk H.-P."/>
        </authorList>
    </citation>
    <scope>NUCLEOTIDE SEQUENCE</scope>
    <source>
        <strain evidence="2">DSM 45356</strain>
    </source>
</reference>
<keyword evidence="1" id="KW-0472">Membrane</keyword>
<comment type="caution">
    <text evidence="2">The sequence shown here is derived from an EMBL/GenBank/DDBJ whole genome shotgun (WGS) entry which is preliminary data.</text>
</comment>
<gene>
    <name evidence="2" type="ORF">IW245_002354</name>
</gene>